<dbReference type="Proteomes" id="UP000023152">
    <property type="component" value="Unassembled WGS sequence"/>
</dbReference>
<name>X6N857_RETFI</name>
<gene>
    <name evidence="1" type="ORF">RFI_15101</name>
</gene>
<protein>
    <submittedName>
        <fullName evidence="1">Uncharacterized protein</fullName>
    </submittedName>
</protein>
<accession>X6N857</accession>
<proteinExistence type="predicted"/>
<comment type="caution">
    <text evidence="1">The sequence shown here is derived from an EMBL/GenBank/DDBJ whole genome shotgun (WGS) entry which is preliminary data.</text>
</comment>
<evidence type="ECO:0000313" key="1">
    <source>
        <dbReference type="EMBL" id="ETO22103.1"/>
    </source>
</evidence>
<reference evidence="1 2" key="1">
    <citation type="journal article" date="2013" name="Curr. Biol.">
        <title>The Genome of the Foraminiferan Reticulomyxa filosa.</title>
        <authorList>
            <person name="Glockner G."/>
            <person name="Hulsmann N."/>
            <person name="Schleicher M."/>
            <person name="Noegel A.A."/>
            <person name="Eichinger L."/>
            <person name="Gallinger C."/>
            <person name="Pawlowski J."/>
            <person name="Sierra R."/>
            <person name="Euteneuer U."/>
            <person name="Pillet L."/>
            <person name="Moustafa A."/>
            <person name="Platzer M."/>
            <person name="Groth M."/>
            <person name="Szafranski K."/>
            <person name="Schliwa M."/>
        </authorList>
    </citation>
    <scope>NUCLEOTIDE SEQUENCE [LARGE SCALE GENOMIC DNA]</scope>
</reference>
<organism evidence="1 2">
    <name type="scientific">Reticulomyxa filosa</name>
    <dbReference type="NCBI Taxonomy" id="46433"/>
    <lineage>
        <taxon>Eukaryota</taxon>
        <taxon>Sar</taxon>
        <taxon>Rhizaria</taxon>
        <taxon>Retaria</taxon>
        <taxon>Foraminifera</taxon>
        <taxon>Monothalamids</taxon>
        <taxon>Reticulomyxidae</taxon>
        <taxon>Reticulomyxa</taxon>
    </lineage>
</organism>
<evidence type="ECO:0000313" key="2">
    <source>
        <dbReference type="Proteomes" id="UP000023152"/>
    </source>
</evidence>
<sequence>MLVVVWLATQLVFALILEGFDDSKKQLEIESITEDFFEEKDQAFEKTFDKLLKKLEKEKKESDDAFEEEKRKIEWLRDSYKKRLNQTR</sequence>
<dbReference type="AlphaFoldDB" id="X6N857"/>
<keyword evidence="2" id="KW-1185">Reference proteome</keyword>
<dbReference type="EMBL" id="ASPP01011031">
    <property type="protein sequence ID" value="ETO22103.1"/>
    <property type="molecule type" value="Genomic_DNA"/>
</dbReference>